<dbReference type="SUPFAM" id="SSF56672">
    <property type="entry name" value="DNA/RNA polymerases"/>
    <property type="match status" value="1"/>
</dbReference>
<dbReference type="InterPro" id="IPR043502">
    <property type="entry name" value="DNA/RNA_pol_sf"/>
</dbReference>
<dbReference type="Proteomes" id="UP001172457">
    <property type="component" value="Chromosome 6"/>
</dbReference>
<dbReference type="InterPro" id="IPR041577">
    <property type="entry name" value="RT_RNaseH_2"/>
</dbReference>
<feature type="domain" description="Reverse transcriptase" evidence="1">
    <location>
        <begin position="60"/>
        <end position="119"/>
    </location>
</feature>
<dbReference type="Pfam" id="PF17919">
    <property type="entry name" value="RT_RNaseH_2"/>
    <property type="match status" value="1"/>
</dbReference>
<evidence type="ECO:0000259" key="1">
    <source>
        <dbReference type="Pfam" id="PF00078"/>
    </source>
</evidence>
<dbReference type="Gene3D" id="3.30.70.270">
    <property type="match status" value="1"/>
</dbReference>
<evidence type="ECO:0000259" key="2">
    <source>
        <dbReference type="Pfam" id="PF17919"/>
    </source>
</evidence>
<sequence>MQRFCPCSILKRDFGCWVFNQTIGQKQLLHTRSSLPMETDATRIEECSIRLSEGNDKSFEPILNNTLVYIDDILLFSPDEESHVDLLSKFHSIVQEYEMLSEKKMEIGVTSINFLGMNISNGKYQLQPHIAQELHKFPDELTTLREIQQFLGLVNYMAGFMPKLLAHTVHLFPMLKKTPPPTFVRSTNQLADVMPPLKIPTTTDKQILQIDASDEYWVAVLLVLDDHNVKKVRGYKSGTFKPSEQHYHSTFKKILAVKRGIENFQFHLIGHDFQIEMDMSFFPKML</sequence>
<dbReference type="InterPro" id="IPR000477">
    <property type="entry name" value="RT_dom"/>
</dbReference>
<protein>
    <recommendedName>
        <fullName evidence="5">Reverse transcriptase domain-containing protein</fullName>
    </recommendedName>
</protein>
<dbReference type="PANTHER" id="PTHR33064">
    <property type="entry name" value="POL PROTEIN"/>
    <property type="match status" value="1"/>
</dbReference>
<evidence type="ECO:0008006" key="5">
    <source>
        <dbReference type="Google" id="ProtNLM"/>
    </source>
</evidence>
<dbReference type="InterPro" id="IPR043128">
    <property type="entry name" value="Rev_trsase/Diguanyl_cyclase"/>
</dbReference>
<dbReference type="AlphaFoldDB" id="A0AA38SKW9"/>
<organism evidence="3 4">
    <name type="scientific">Centaurea solstitialis</name>
    <name type="common">yellow star-thistle</name>
    <dbReference type="NCBI Taxonomy" id="347529"/>
    <lineage>
        <taxon>Eukaryota</taxon>
        <taxon>Viridiplantae</taxon>
        <taxon>Streptophyta</taxon>
        <taxon>Embryophyta</taxon>
        <taxon>Tracheophyta</taxon>
        <taxon>Spermatophyta</taxon>
        <taxon>Magnoliopsida</taxon>
        <taxon>eudicotyledons</taxon>
        <taxon>Gunneridae</taxon>
        <taxon>Pentapetalae</taxon>
        <taxon>asterids</taxon>
        <taxon>campanulids</taxon>
        <taxon>Asterales</taxon>
        <taxon>Asteraceae</taxon>
        <taxon>Carduoideae</taxon>
        <taxon>Cardueae</taxon>
        <taxon>Centaureinae</taxon>
        <taxon>Centaurea</taxon>
    </lineage>
</organism>
<dbReference type="EMBL" id="JARYMX010000006">
    <property type="protein sequence ID" value="KAJ9544619.1"/>
    <property type="molecule type" value="Genomic_DNA"/>
</dbReference>
<dbReference type="Pfam" id="PF00078">
    <property type="entry name" value="RVT_1"/>
    <property type="match status" value="1"/>
</dbReference>
<reference evidence="3" key="1">
    <citation type="submission" date="2023-03" db="EMBL/GenBank/DDBJ databases">
        <title>Chromosome-scale reference genome and RAD-based genetic map of yellow starthistle (Centaurea solstitialis) reveal putative structural variation and QTLs associated with invader traits.</title>
        <authorList>
            <person name="Reatini B."/>
            <person name="Cang F.A."/>
            <person name="Jiang Q."/>
            <person name="Mckibben M.T.W."/>
            <person name="Barker M.S."/>
            <person name="Rieseberg L.H."/>
            <person name="Dlugosch K.M."/>
        </authorList>
    </citation>
    <scope>NUCLEOTIDE SEQUENCE</scope>
    <source>
        <strain evidence="3">CAN-66</strain>
        <tissue evidence="3">Leaf</tissue>
    </source>
</reference>
<dbReference type="PANTHER" id="PTHR33064:SF37">
    <property type="entry name" value="RIBONUCLEASE H"/>
    <property type="match status" value="1"/>
</dbReference>
<accession>A0AA38SKW9</accession>
<comment type="caution">
    <text evidence="3">The sequence shown here is derived from an EMBL/GenBank/DDBJ whole genome shotgun (WGS) entry which is preliminary data.</text>
</comment>
<evidence type="ECO:0000313" key="4">
    <source>
        <dbReference type="Proteomes" id="UP001172457"/>
    </source>
</evidence>
<name>A0AA38SKW9_9ASTR</name>
<dbReference type="InterPro" id="IPR051320">
    <property type="entry name" value="Viral_Replic_Matur_Polypro"/>
</dbReference>
<proteinExistence type="predicted"/>
<evidence type="ECO:0000313" key="3">
    <source>
        <dbReference type="EMBL" id="KAJ9544619.1"/>
    </source>
</evidence>
<keyword evidence="4" id="KW-1185">Reference proteome</keyword>
<feature type="domain" description="Reverse transcriptase/retrotransposon-derived protein RNase H-like" evidence="2">
    <location>
        <begin position="194"/>
        <end position="275"/>
    </location>
</feature>
<gene>
    <name evidence="3" type="ORF">OSB04_024326</name>
</gene>